<comment type="caution">
    <text evidence="1">The sequence shown here is derived from an EMBL/GenBank/DDBJ whole genome shotgun (WGS) entry which is preliminary data.</text>
</comment>
<dbReference type="EMBL" id="CAJJDP010000076">
    <property type="protein sequence ID" value="CAD8181547.1"/>
    <property type="molecule type" value="Genomic_DNA"/>
</dbReference>
<keyword evidence="2" id="KW-1185">Reference proteome</keyword>
<proteinExistence type="predicted"/>
<dbReference type="Proteomes" id="UP000683925">
    <property type="component" value="Unassembled WGS sequence"/>
</dbReference>
<dbReference type="AlphaFoldDB" id="A0A8S1VY55"/>
<sequence>MNDLTSLLNLKREQFSVHIRKQRNENQFKESRKHYISSLFSQQTQMQEISAKIRDKIERGEQLSGELLIIIVDKIEEILERENNLKLLDTIDAAVWMLKSVDVQTYEDELSDNYKMQRIIDIMIPLSQGYSTHHEQMNQQIIIYAAKFLKYWTMMDDKSIYNYYGEVAETVYFLLNKQEIIYIKRGVEIMFNLFQCDDGKLLSKLHELLICGQSLVKPICILLQTQQNYDIQTTLWKIVLQTFLIQERNGMNQYLNYTNQDTTFFDILIELVQESEENSRKLFRYQLHLIHLILDYSQTERELLYDHFKWKMNSSEFKIKMQQNWLFHEWSSIQKVANQIQSHLEE</sequence>
<reference evidence="1" key="1">
    <citation type="submission" date="2021-01" db="EMBL/GenBank/DDBJ databases">
        <authorList>
            <consortium name="Genoscope - CEA"/>
            <person name="William W."/>
        </authorList>
    </citation>
    <scope>NUCLEOTIDE SEQUENCE</scope>
</reference>
<accession>A0A8S1VY55</accession>
<protein>
    <submittedName>
        <fullName evidence="1">Uncharacterized protein</fullName>
    </submittedName>
</protein>
<dbReference type="OMA" id="FLKYWTM"/>
<name>A0A8S1VY55_PAROT</name>
<evidence type="ECO:0000313" key="1">
    <source>
        <dbReference type="EMBL" id="CAD8181547.1"/>
    </source>
</evidence>
<evidence type="ECO:0000313" key="2">
    <source>
        <dbReference type="Proteomes" id="UP000683925"/>
    </source>
</evidence>
<gene>
    <name evidence="1" type="ORF">POCTA_138.1.T0770087</name>
</gene>
<dbReference type="OrthoDB" id="292844at2759"/>
<organism evidence="1 2">
    <name type="scientific">Paramecium octaurelia</name>
    <dbReference type="NCBI Taxonomy" id="43137"/>
    <lineage>
        <taxon>Eukaryota</taxon>
        <taxon>Sar</taxon>
        <taxon>Alveolata</taxon>
        <taxon>Ciliophora</taxon>
        <taxon>Intramacronucleata</taxon>
        <taxon>Oligohymenophorea</taxon>
        <taxon>Peniculida</taxon>
        <taxon>Parameciidae</taxon>
        <taxon>Paramecium</taxon>
    </lineage>
</organism>